<feature type="signal peptide" evidence="1">
    <location>
        <begin position="1"/>
        <end position="19"/>
    </location>
</feature>
<reference evidence="2" key="1">
    <citation type="submission" date="2022-10" db="EMBL/GenBank/DDBJ databases">
        <title>The WGS of Solirubrobacter phytolaccae KCTC 29190.</title>
        <authorList>
            <person name="Jiang Z."/>
        </authorList>
    </citation>
    <scope>NUCLEOTIDE SEQUENCE</scope>
    <source>
        <strain evidence="2">KCTC 29190</strain>
    </source>
</reference>
<sequence length="409" mass="42591">MRALCTIIFALALAAPAHAADSLRVGIKSSVNAVVPGPDGGAWVAVSAYPTSRVVRIAPDGRLRSTPLDYLSLGNGGVFGPDGQAWFLGGTGITRVDAAGSASNIPMDRVFASAFATGADGTVWVSGETVRRVAVDGTVTSTPLAVPGCAKFRASAITRAADGAMWLADPQCGFVRVASGAAPVVVANPRLDATKLVADLQGGVWFFSYDGPGGHIDAAGRVTPLERLRAYDVAVAADGSAYFATGKCFLERVSPAGAMTRVPTAVPSWHVAFDPAGGLWLASAARVQHTTLGAPAGGCDDKPPVVRITPDPSKPVSLATLRRQRGFKLTVREAFAIEGVLIDSDADDSIGRVNKAVSGRRGGTLRLPMSARAIRRVGQRSGQRIVLDAGFRDREGNFATVTYELRARR</sequence>
<protein>
    <recommendedName>
        <fullName evidence="4">SMP-30/Gluconolactonase/LRE-like region domain-containing protein</fullName>
    </recommendedName>
</protein>
<dbReference type="EMBL" id="JAPDDP010000076">
    <property type="protein sequence ID" value="MDA0184445.1"/>
    <property type="molecule type" value="Genomic_DNA"/>
</dbReference>
<dbReference type="Proteomes" id="UP001147653">
    <property type="component" value="Unassembled WGS sequence"/>
</dbReference>
<evidence type="ECO:0000313" key="2">
    <source>
        <dbReference type="EMBL" id="MDA0184445.1"/>
    </source>
</evidence>
<proteinExistence type="predicted"/>
<keyword evidence="1" id="KW-0732">Signal</keyword>
<evidence type="ECO:0008006" key="4">
    <source>
        <dbReference type="Google" id="ProtNLM"/>
    </source>
</evidence>
<dbReference type="PANTHER" id="PTHR40274:SF3">
    <property type="entry name" value="VIRGINIAMYCIN B LYASE"/>
    <property type="match status" value="1"/>
</dbReference>
<dbReference type="PANTHER" id="PTHR40274">
    <property type="entry name" value="VIRGINIAMYCIN B LYASE"/>
    <property type="match status" value="1"/>
</dbReference>
<evidence type="ECO:0000256" key="1">
    <source>
        <dbReference type="SAM" id="SignalP"/>
    </source>
</evidence>
<feature type="chain" id="PRO_5040962762" description="SMP-30/Gluconolactonase/LRE-like region domain-containing protein" evidence="1">
    <location>
        <begin position="20"/>
        <end position="409"/>
    </location>
</feature>
<keyword evidence="3" id="KW-1185">Reference proteome</keyword>
<gene>
    <name evidence="2" type="ORF">OJ997_29340</name>
</gene>
<dbReference type="InterPro" id="IPR051344">
    <property type="entry name" value="Vgb"/>
</dbReference>
<dbReference type="RefSeq" id="WP_270028899.1">
    <property type="nucleotide sequence ID" value="NZ_JAPDDP010000076.1"/>
</dbReference>
<accession>A0A9X3SE34</accession>
<dbReference type="SUPFAM" id="SSF63829">
    <property type="entry name" value="Calcium-dependent phosphotriesterase"/>
    <property type="match status" value="1"/>
</dbReference>
<dbReference type="AlphaFoldDB" id="A0A9X3SE34"/>
<name>A0A9X3SE34_9ACTN</name>
<dbReference type="Gene3D" id="2.130.10.10">
    <property type="entry name" value="YVTN repeat-like/Quinoprotein amine dehydrogenase"/>
    <property type="match status" value="2"/>
</dbReference>
<comment type="caution">
    <text evidence="2">The sequence shown here is derived from an EMBL/GenBank/DDBJ whole genome shotgun (WGS) entry which is preliminary data.</text>
</comment>
<dbReference type="InterPro" id="IPR015943">
    <property type="entry name" value="WD40/YVTN_repeat-like_dom_sf"/>
</dbReference>
<dbReference type="Pfam" id="PF24684">
    <property type="entry name" value="Vgb_lyase"/>
    <property type="match status" value="1"/>
</dbReference>
<organism evidence="2 3">
    <name type="scientific">Solirubrobacter phytolaccae</name>
    <dbReference type="NCBI Taxonomy" id="1404360"/>
    <lineage>
        <taxon>Bacteria</taxon>
        <taxon>Bacillati</taxon>
        <taxon>Actinomycetota</taxon>
        <taxon>Thermoleophilia</taxon>
        <taxon>Solirubrobacterales</taxon>
        <taxon>Solirubrobacteraceae</taxon>
        <taxon>Solirubrobacter</taxon>
    </lineage>
</organism>
<evidence type="ECO:0000313" key="3">
    <source>
        <dbReference type="Proteomes" id="UP001147653"/>
    </source>
</evidence>